<dbReference type="AlphaFoldDB" id="D3S181"/>
<organism evidence="1 2">
    <name type="scientific">Ferroglobus placidus (strain DSM 10642 / AEDII12DO)</name>
    <dbReference type="NCBI Taxonomy" id="589924"/>
    <lineage>
        <taxon>Archaea</taxon>
        <taxon>Methanobacteriati</taxon>
        <taxon>Methanobacteriota</taxon>
        <taxon>Archaeoglobi</taxon>
        <taxon>Archaeoglobales</taxon>
        <taxon>Archaeoglobaceae</taxon>
        <taxon>Ferroglobus</taxon>
    </lineage>
</organism>
<dbReference type="STRING" id="589924.Ferp_0129"/>
<dbReference type="eggNOG" id="arCOG04012">
    <property type="taxonomic scope" value="Archaea"/>
</dbReference>
<evidence type="ECO:0000313" key="2">
    <source>
        <dbReference type="Proteomes" id="UP000002613"/>
    </source>
</evidence>
<dbReference type="EMBL" id="CP001899">
    <property type="protein sequence ID" value="ADC64317.1"/>
    <property type="molecule type" value="Genomic_DNA"/>
</dbReference>
<dbReference type="PANTHER" id="PTHR41247:SF1">
    <property type="entry name" value="HTH-TYPE TRANSCRIPTIONAL REPRESSOR YCNK"/>
    <property type="match status" value="1"/>
</dbReference>
<dbReference type="Pfam" id="PF05573">
    <property type="entry name" value="NosL"/>
    <property type="match status" value="1"/>
</dbReference>
<dbReference type="PANTHER" id="PTHR41247">
    <property type="entry name" value="HTH-TYPE TRANSCRIPTIONAL REPRESSOR YCNK"/>
    <property type="match status" value="1"/>
</dbReference>
<dbReference type="HOGENOM" id="CLU_108823_3_0_2"/>
<gene>
    <name evidence="1" type="ordered locus">Ferp_0129</name>
</gene>
<protein>
    <recommendedName>
        <fullName evidence="3">NosL family protein</fullName>
    </recommendedName>
</protein>
<dbReference type="RefSeq" id="WP_012964664.1">
    <property type="nucleotide sequence ID" value="NC_013849.1"/>
</dbReference>
<accession>D3S181</accession>
<keyword evidence="2" id="KW-1185">Reference proteome</keyword>
<dbReference type="KEGG" id="fpl:Ferp_0129"/>
<dbReference type="PROSITE" id="PS51257">
    <property type="entry name" value="PROKAR_LIPOPROTEIN"/>
    <property type="match status" value="1"/>
</dbReference>
<dbReference type="GeneID" id="8777621"/>
<reference evidence="1 2" key="2">
    <citation type="journal article" date="2011" name="Stand. Genomic Sci.">
        <title>Complete genome sequence of Ferroglobus placidus AEDII12DO.</title>
        <authorList>
            <person name="Anderson I."/>
            <person name="Risso C."/>
            <person name="Holmes D."/>
            <person name="Lucas S."/>
            <person name="Copeland A."/>
            <person name="Lapidus A."/>
            <person name="Cheng J.F."/>
            <person name="Bruce D."/>
            <person name="Goodwin L."/>
            <person name="Pitluck S."/>
            <person name="Saunders E."/>
            <person name="Brettin T."/>
            <person name="Detter J.C."/>
            <person name="Han C."/>
            <person name="Tapia R."/>
            <person name="Larimer F."/>
            <person name="Land M."/>
            <person name="Hauser L."/>
            <person name="Woyke T."/>
            <person name="Lovley D."/>
            <person name="Kyrpides N."/>
            <person name="Ivanova N."/>
        </authorList>
    </citation>
    <scope>NUCLEOTIDE SEQUENCE [LARGE SCALE GENOMIC DNA]</scope>
    <source>
        <strain evidence="2">DSM 10642 / AEDII12DO</strain>
    </source>
</reference>
<dbReference type="SUPFAM" id="SSF160387">
    <property type="entry name" value="NosL/MerB-like"/>
    <property type="match status" value="1"/>
</dbReference>
<evidence type="ECO:0008006" key="3">
    <source>
        <dbReference type="Google" id="ProtNLM"/>
    </source>
</evidence>
<dbReference type="Gene3D" id="3.30.70.2050">
    <property type="match status" value="1"/>
</dbReference>
<sequence length="167" mass="18831">MRSLMALSFALVLVALIIAGCSEEKPPEIQLGVDKCDMCGMIISEKNYAGLYYSTKEKRWKKFDDIGCLVMEAKKEGDAKAGTIYVFDYETGELIKAEKAYYVVSRDIWTPMNTGIIAFKSKEKAEETAKKQGGKVMSFEELMKMEMKMGWMGGRRSERTSMSHTGK</sequence>
<dbReference type="Proteomes" id="UP000002613">
    <property type="component" value="Chromosome"/>
</dbReference>
<dbReference type="PaxDb" id="589924-Ferp_0129"/>
<dbReference type="InterPro" id="IPR008719">
    <property type="entry name" value="N2O_reductase_NosL"/>
</dbReference>
<evidence type="ECO:0000313" key="1">
    <source>
        <dbReference type="EMBL" id="ADC64317.1"/>
    </source>
</evidence>
<name>D3S181_FERPA</name>
<proteinExistence type="predicted"/>
<dbReference type="OrthoDB" id="28393at2157"/>
<reference evidence="2" key="1">
    <citation type="submission" date="2010-02" db="EMBL/GenBank/DDBJ databases">
        <title>Complete sequence of Ferroglobus placidus DSM 10642.</title>
        <authorList>
            <consortium name="US DOE Joint Genome Institute"/>
            <person name="Lucas S."/>
            <person name="Copeland A."/>
            <person name="Lapidus A."/>
            <person name="Cheng J.-F."/>
            <person name="Bruce D."/>
            <person name="Goodwin L."/>
            <person name="Pitluck S."/>
            <person name="Saunders E."/>
            <person name="Brettin T."/>
            <person name="Detter J.C."/>
            <person name="Han C."/>
            <person name="Tapia R."/>
            <person name="Larimer F."/>
            <person name="Land M."/>
            <person name="Hauser L."/>
            <person name="Kyrpides N."/>
            <person name="Ivanova N."/>
            <person name="Holmes D."/>
            <person name="Lovley D."/>
            <person name="Kyrpides N."/>
            <person name="Anderson I.J."/>
            <person name="Woyke T."/>
        </authorList>
    </citation>
    <scope>NUCLEOTIDE SEQUENCE [LARGE SCALE GENOMIC DNA]</scope>
    <source>
        <strain evidence="2">DSM 10642 / AEDII12DO</strain>
    </source>
</reference>